<organism evidence="2 3">
    <name type="scientific">Fodinibius salipaludis</name>
    <dbReference type="NCBI Taxonomy" id="2032627"/>
    <lineage>
        <taxon>Bacteria</taxon>
        <taxon>Pseudomonadati</taxon>
        <taxon>Balneolota</taxon>
        <taxon>Balneolia</taxon>
        <taxon>Balneolales</taxon>
        <taxon>Balneolaceae</taxon>
        <taxon>Fodinibius</taxon>
    </lineage>
</organism>
<gene>
    <name evidence="2" type="ORF">CK503_15895</name>
</gene>
<keyword evidence="3" id="KW-1185">Reference proteome</keyword>
<dbReference type="EMBL" id="NSKE01000028">
    <property type="protein sequence ID" value="PAU92596.1"/>
    <property type="molecule type" value="Genomic_DNA"/>
</dbReference>
<sequence>MEANKRILLYSVAIIIGIFFLIWGLLEAQGVLAPLITAITLALVILPMGKWIENHFKRGFSSLLSTFTLFIISLGFVALLSYQTKVFVESWPEIKETMGPKIEQWKTFVTTSTFLNESDLPTSDSFSPVEGESGEGAPLLSMFGRGTGYMGTYLLAFIYVFVSSSSKCNMKQDLREKPLRSSAKRVIFMLSCKNTPNSA</sequence>
<reference evidence="2 3" key="1">
    <citation type="submission" date="2017-08" db="EMBL/GenBank/DDBJ databases">
        <title>Aliifodinibius alkalisoli sp. nov., isolated from saline alkaline soil.</title>
        <authorList>
            <person name="Liu D."/>
            <person name="Zhang G."/>
        </authorList>
    </citation>
    <scope>NUCLEOTIDE SEQUENCE [LARGE SCALE GENOMIC DNA]</scope>
    <source>
        <strain evidence="2 3">WN023</strain>
    </source>
</reference>
<evidence type="ECO:0000256" key="1">
    <source>
        <dbReference type="SAM" id="Phobius"/>
    </source>
</evidence>
<keyword evidence="1" id="KW-0472">Membrane</keyword>
<keyword evidence="1" id="KW-1133">Transmembrane helix</keyword>
<dbReference type="AlphaFoldDB" id="A0A2A2G486"/>
<keyword evidence="1" id="KW-0812">Transmembrane</keyword>
<feature type="transmembrane region" description="Helical" evidence="1">
    <location>
        <begin position="142"/>
        <end position="162"/>
    </location>
</feature>
<name>A0A2A2G486_9BACT</name>
<dbReference type="RefSeq" id="WP_095607812.1">
    <property type="nucleotide sequence ID" value="NZ_NSKE01000028.1"/>
</dbReference>
<evidence type="ECO:0008006" key="4">
    <source>
        <dbReference type="Google" id="ProtNLM"/>
    </source>
</evidence>
<feature type="transmembrane region" description="Helical" evidence="1">
    <location>
        <begin position="60"/>
        <end position="82"/>
    </location>
</feature>
<feature type="transmembrane region" description="Helical" evidence="1">
    <location>
        <begin position="31"/>
        <end position="48"/>
    </location>
</feature>
<dbReference type="Proteomes" id="UP000218831">
    <property type="component" value="Unassembled WGS sequence"/>
</dbReference>
<accession>A0A2A2G486</accession>
<feature type="transmembrane region" description="Helical" evidence="1">
    <location>
        <begin position="7"/>
        <end position="25"/>
    </location>
</feature>
<proteinExistence type="predicted"/>
<evidence type="ECO:0000313" key="3">
    <source>
        <dbReference type="Proteomes" id="UP000218831"/>
    </source>
</evidence>
<comment type="caution">
    <text evidence="2">The sequence shown here is derived from an EMBL/GenBank/DDBJ whole genome shotgun (WGS) entry which is preliminary data.</text>
</comment>
<evidence type="ECO:0000313" key="2">
    <source>
        <dbReference type="EMBL" id="PAU92596.1"/>
    </source>
</evidence>
<protein>
    <recommendedName>
        <fullName evidence="4">AI-2E family transporter</fullName>
    </recommendedName>
</protein>